<dbReference type="Pfam" id="PF19271">
    <property type="entry name" value="Nis1"/>
    <property type="match status" value="1"/>
</dbReference>
<feature type="chain" id="PRO_5013816929" evidence="1">
    <location>
        <begin position="19"/>
        <end position="141"/>
    </location>
</feature>
<reference evidence="2 3" key="1">
    <citation type="journal article" date="2017" name="Mol. Ecol.">
        <title>Comparative and population genomic landscape of Phellinus noxius: A hypervariable fungus causing root rot in trees.</title>
        <authorList>
            <person name="Chung C.L."/>
            <person name="Lee T.J."/>
            <person name="Akiba M."/>
            <person name="Lee H.H."/>
            <person name="Kuo T.H."/>
            <person name="Liu D."/>
            <person name="Ke H.M."/>
            <person name="Yokoi T."/>
            <person name="Roa M.B."/>
            <person name="Lu M.J."/>
            <person name="Chang Y.Y."/>
            <person name="Ann P.J."/>
            <person name="Tsai J.N."/>
            <person name="Chen C.Y."/>
            <person name="Tzean S.S."/>
            <person name="Ota Y."/>
            <person name="Hattori T."/>
            <person name="Sahashi N."/>
            <person name="Liou R.F."/>
            <person name="Kikuchi T."/>
            <person name="Tsai I.J."/>
        </authorList>
    </citation>
    <scope>NUCLEOTIDE SEQUENCE [LARGE SCALE GENOMIC DNA]</scope>
    <source>
        <strain evidence="2 3">FFPRI411160</strain>
    </source>
</reference>
<dbReference type="AlphaFoldDB" id="A0A286UE49"/>
<dbReference type="Proteomes" id="UP000217199">
    <property type="component" value="Unassembled WGS sequence"/>
</dbReference>
<evidence type="ECO:0000313" key="2">
    <source>
        <dbReference type="EMBL" id="PAV17828.1"/>
    </source>
</evidence>
<evidence type="ECO:0000313" key="3">
    <source>
        <dbReference type="Proteomes" id="UP000217199"/>
    </source>
</evidence>
<evidence type="ECO:0000256" key="1">
    <source>
        <dbReference type="SAM" id="SignalP"/>
    </source>
</evidence>
<dbReference type="OrthoDB" id="2841294at2759"/>
<dbReference type="EMBL" id="NBII01000006">
    <property type="protein sequence ID" value="PAV17828.1"/>
    <property type="molecule type" value="Genomic_DNA"/>
</dbReference>
<dbReference type="InterPro" id="IPR045469">
    <property type="entry name" value="Nis1"/>
</dbReference>
<keyword evidence="1" id="KW-0732">Signal</keyword>
<organism evidence="2 3">
    <name type="scientific">Pyrrhoderma noxium</name>
    <dbReference type="NCBI Taxonomy" id="2282107"/>
    <lineage>
        <taxon>Eukaryota</taxon>
        <taxon>Fungi</taxon>
        <taxon>Dikarya</taxon>
        <taxon>Basidiomycota</taxon>
        <taxon>Agaricomycotina</taxon>
        <taxon>Agaricomycetes</taxon>
        <taxon>Hymenochaetales</taxon>
        <taxon>Hymenochaetaceae</taxon>
        <taxon>Pyrrhoderma</taxon>
    </lineage>
</organism>
<keyword evidence="3" id="KW-1185">Reference proteome</keyword>
<name>A0A286UE49_9AGAM</name>
<protein>
    <submittedName>
        <fullName evidence="2">Uncharacterized protein</fullName>
    </submittedName>
</protein>
<dbReference type="InParanoid" id="A0A286UE49"/>
<feature type="signal peptide" evidence="1">
    <location>
        <begin position="1"/>
        <end position="18"/>
    </location>
</feature>
<proteinExistence type="predicted"/>
<gene>
    <name evidence="2" type="ORF">PNOK_0631400</name>
</gene>
<sequence length="141" mass="14829">MKFATLSSVLFLTASAYAQTISMSWPFSHQTLNRGENTTVVVVRLNSQEPVTELGIGITLKSCVSGGCDNVQEALGSILYAGPFKPHGEAGNPASTVQEISVLVPQDFQTGDAVMSVVRAALTGDGPHLETDYSNVTVNVA</sequence>
<accession>A0A286UE49</accession>
<comment type="caution">
    <text evidence="2">The sequence shown here is derived from an EMBL/GenBank/DDBJ whole genome shotgun (WGS) entry which is preliminary data.</text>
</comment>